<keyword evidence="7" id="KW-0456">Lyase</keyword>
<evidence type="ECO:0000256" key="3">
    <source>
        <dbReference type="ARBA" id="ARBA00022763"/>
    </source>
</evidence>
<accession>A0ABY6FXV8</accession>
<evidence type="ECO:0000256" key="6">
    <source>
        <dbReference type="ARBA" id="ARBA00023125"/>
    </source>
</evidence>
<dbReference type="Gene3D" id="3.90.1680.10">
    <property type="entry name" value="SOS response associated peptidase-like"/>
    <property type="match status" value="1"/>
</dbReference>
<gene>
    <name evidence="9" type="ORF">BRM3_08825</name>
</gene>
<proteinExistence type="inferred from homology"/>
<keyword evidence="2 8" id="KW-0645">Protease</keyword>
<dbReference type="EMBL" id="CP107020">
    <property type="protein sequence ID" value="UYG15747.1"/>
    <property type="molecule type" value="Genomic_DNA"/>
</dbReference>
<dbReference type="PANTHER" id="PTHR13604">
    <property type="entry name" value="DC12-RELATED"/>
    <property type="match status" value="1"/>
</dbReference>
<reference evidence="9" key="1">
    <citation type="submission" date="2022-10" db="EMBL/GenBank/DDBJ databases">
        <title>Whole-Genome Sequencing of Brachybacterium huguangmaarense BRM-3, Isolated from Betula schmidtii.</title>
        <authorList>
            <person name="Haam D."/>
        </authorList>
    </citation>
    <scope>NUCLEOTIDE SEQUENCE</scope>
    <source>
        <strain evidence="9">BRM-3</strain>
    </source>
</reference>
<organism evidence="9 10">
    <name type="scientific">Brachybacterium huguangmaarense</name>
    <dbReference type="NCBI Taxonomy" id="1652028"/>
    <lineage>
        <taxon>Bacteria</taxon>
        <taxon>Bacillati</taxon>
        <taxon>Actinomycetota</taxon>
        <taxon>Actinomycetes</taxon>
        <taxon>Micrococcales</taxon>
        <taxon>Dermabacteraceae</taxon>
        <taxon>Brachybacterium</taxon>
    </lineage>
</organism>
<dbReference type="Pfam" id="PF02586">
    <property type="entry name" value="SRAP"/>
    <property type="match status" value="1"/>
</dbReference>
<dbReference type="SUPFAM" id="SSF143081">
    <property type="entry name" value="BB1717-like"/>
    <property type="match status" value="1"/>
</dbReference>
<keyword evidence="3" id="KW-0227">DNA damage</keyword>
<evidence type="ECO:0000313" key="10">
    <source>
        <dbReference type="Proteomes" id="UP001164305"/>
    </source>
</evidence>
<sequence length="237" mass="26194">MCGRFVLEIDEAGLLHAYVATKGGDGRDWTPTYSIAPSTMAPVIREHVDDDGQTVRMVEPARWGLQPSWAKDKGPRPINARYEGVTSNGMFRSAFASQRVVVPMSGYYEWVETETGKQPYYVHPREGGLLHAAGLAAARREGEGWAVTFTIITREARDAAGQVHDRMPAYLPDDLLADWLAPGKLEQVEREHLHSELGAASETIARDLVTHPVDRKVNSTRAADRSDASLIRPVEFG</sequence>
<evidence type="ECO:0000313" key="9">
    <source>
        <dbReference type="EMBL" id="UYG15747.1"/>
    </source>
</evidence>
<keyword evidence="6" id="KW-0238">DNA-binding</keyword>
<dbReference type="PANTHER" id="PTHR13604:SF0">
    <property type="entry name" value="ABASIC SITE PROCESSING PROTEIN HMCES"/>
    <property type="match status" value="1"/>
</dbReference>
<dbReference type="EC" id="3.4.-.-" evidence="8"/>
<evidence type="ECO:0000256" key="5">
    <source>
        <dbReference type="ARBA" id="ARBA00023124"/>
    </source>
</evidence>
<dbReference type="Proteomes" id="UP001164305">
    <property type="component" value="Chromosome"/>
</dbReference>
<keyword evidence="10" id="KW-1185">Reference proteome</keyword>
<dbReference type="InterPro" id="IPR003738">
    <property type="entry name" value="SRAP"/>
</dbReference>
<dbReference type="InterPro" id="IPR036590">
    <property type="entry name" value="SRAP-like"/>
</dbReference>
<dbReference type="RefSeq" id="WP_263592961.1">
    <property type="nucleotide sequence ID" value="NZ_CP107020.1"/>
</dbReference>
<comment type="similarity">
    <text evidence="1 8">Belongs to the SOS response-associated peptidase family.</text>
</comment>
<keyword evidence="4 8" id="KW-0378">Hydrolase</keyword>
<keyword evidence="5" id="KW-0190">Covalent protein-DNA linkage</keyword>
<protein>
    <recommendedName>
        <fullName evidence="8">Abasic site processing protein</fullName>
        <ecNumber evidence="8">3.4.-.-</ecNumber>
    </recommendedName>
</protein>
<evidence type="ECO:0000256" key="4">
    <source>
        <dbReference type="ARBA" id="ARBA00022801"/>
    </source>
</evidence>
<evidence type="ECO:0000256" key="8">
    <source>
        <dbReference type="RuleBase" id="RU364100"/>
    </source>
</evidence>
<evidence type="ECO:0000256" key="2">
    <source>
        <dbReference type="ARBA" id="ARBA00022670"/>
    </source>
</evidence>
<evidence type="ECO:0000256" key="1">
    <source>
        <dbReference type="ARBA" id="ARBA00008136"/>
    </source>
</evidence>
<name>A0ABY6FXV8_9MICO</name>
<evidence type="ECO:0000256" key="7">
    <source>
        <dbReference type="ARBA" id="ARBA00023239"/>
    </source>
</evidence>